<dbReference type="InterPro" id="IPR052237">
    <property type="entry name" value="Ataxin-7-like_regulator"/>
</dbReference>
<dbReference type="Pfam" id="PF08313">
    <property type="entry name" value="SCA7"/>
    <property type="match status" value="1"/>
</dbReference>
<sequence>MEKMATNSPRGDRSPVLKVGQLWHTIDDSETLNGEDTEEEDDVNNDNKETMKLRREDMSLFGLCPAWDQFYLVVCEYCKQVIKPQALQRHIELRHSYHANNNHIFNQLNKSLKLRTDSTNTTTTATTQPSVTTSSPDTTSDSKEETDGLVNGNTNTDHMSAEDLVNDCINIIIVLYNNCVNSNELNDYPIKANSKLINLLSPNVSTTHEPLLPETLQPPGPGPGPGYAVGLVSADRHSVTISVPEISLNNNHIIDNKLDVMVDCDSVVTPVVVVKPPPKKKSYKKSANPRKLLPCKDRLYDPNKHCGVCTQEMEKPCTRSLTCKTHSLTLRRAVQGRLKNFDELLCEHREAKEAALRAQGIEIKPTKKAIQKQQQQLKASQQLQLKEEANHLMSDTNHLSAISRPLVFSDSQAIDSTLTTNINSNINSLLTFVSSPLSSSFENLMSRKSRQPSQQTHRKLTHNQTEVDADGSVYMCCHPRPAAVCNYSMRTLDGSRLLSRGHDLTLSALRATFNSPLFVSKLANNQKCASNVSQLSVKSPSRHPNQSLGVTKKLRTSIDASCESTTTTTTDESPALDPYSFADAMTTTITNSSHNYTYVKPKTNITTKHVTNSSATKKRKKSDLNNSCTQNSSLLSNGQLFHPSITSASNPKKKSAVKKNSQNTSISALNPIVSQALDRLYSIDLSFAVVFVVQSSEVKHEN</sequence>
<feature type="compositionally biased region" description="Low complexity" evidence="1">
    <location>
        <begin position="118"/>
        <end position="139"/>
    </location>
</feature>
<reference evidence="3" key="1">
    <citation type="submission" date="2020-11" db="EMBL/GenBank/DDBJ databases">
        <authorList>
            <person name="Tran Van P."/>
        </authorList>
    </citation>
    <scope>NUCLEOTIDE SEQUENCE</scope>
</reference>
<dbReference type="OrthoDB" id="21678at2759"/>
<accession>A0A7R9LQE3</accession>
<dbReference type="AlphaFoldDB" id="A0A7R9LQE3"/>
<dbReference type="Proteomes" id="UP000728032">
    <property type="component" value="Unassembled WGS sequence"/>
</dbReference>
<organism evidence="3">
    <name type="scientific">Oppiella nova</name>
    <dbReference type="NCBI Taxonomy" id="334625"/>
    <lineage>
        <taxon>Eukaryota</taxon>
        <taxon>Metazoa</taxon>
        <taxon>Ecdysozoa</taxon>
        <taxon>Arthropoda</taxon>
        <taxon>Chelicerata</taxon>
        <taxon>Arachnida</taxon>
        <taxon>Acari</taxon>
        <taxon>Acariformes</taxon>
        <taxon>Sarcoptiformes</taxon>
        <taxon>Oribatida</taxon>
        <taxon>Brachypylina</taxon>
        <taxon>Oppioidea</taxon>
        <taxon>Oppiidae</taxon>
        <taxon>Oppiella</taxon>
    </lineage>
</organism>
<name>A0A7R9LQE3_9ACAR</name>
<protein>
    <recommendedName>
        <fullName evidence="2">SCA7 domain-containing protein</fullName>
    </recommendedName>
</protein>
<dbReference type="PANTHER" id="PTHR15117">
    <property type="entry name" value="ATAXIN 7 RELATED"/>
    <property type="match status" value="1"/>
</dbReference>
<feature type="domain" description="SCA7" evidence="2">
    <location>
        <begin position="293"/>
        <end position="360"/>
    </location>
</feature>
<dbReference type="PANTHER" id="PTHR15117:SF24">
    <property type="entry name" value="SCA7 DOMAIN-CONTAINING PROTEIN"/>
    <property type="match status" value="1"/>
</dbReference>
<dbReference type="PROSITE" id="PS51505">
    <property type="entry name" value="SCA7"/>
    <property type="match status" value="1"/>
</dbReference>
<dbReference type="EMBL" id="OC917043">
    <property type="protein sequence ID" value="CAD7645961.1"/>
    <property type="molecule type" value="Genomic_DNA"/>
</dbReference>
<evidence type="ECO:0000313" key="3">
    <source>
        <dbReference type="EMBL" id="CAD7645961.1"/>
    </source>
</evidence>
<proteinExistence type="predicted"/>
<dbReference type="EMBL" id="CAJPVJ010002218">
    <property type="protein sequence ID" value="CAG2165949.1"/>
    <property type="molecule type" value="Genomic_DNA"/>
</dbReference>
<gene>
    <name evidence="3" type="ORF">ONB1V03_LOCUS5483</name>
</gene>
<dbReference type="InterPro" id="IPR013243">
    <property type="entry name" value="SCA7_dom"/>
</dbReference>
<keyword evidence="4" id="KW-1185">Reference proteome</keyword>
<evidence type="ECO:0000259" key="2">
    <source>
        <dbReference type="PROSITE" id="PS51505"/>
    </source>
</evidence>
<feature type="region of interest" description="Disordered" evidence="1">
    <location>
        <begin position="118"/>
        <end position="156"/>
    </location>
</feature>
<evidence type="ECO:0000256" key="1">
    <source>
        <dbReference type="SAM" id="MobiDB-lite"/>
    </source>
</evidence>
<feature type="region of interest" description="Disordered" evidence="1">
    <location>
        <begin position="532"/>
        <end position="554"/>
    </location>
</feature>
<dbReference type="Gene3D" id="6.10.140.670">
    <property type="match status" value="1"/>
</dbReference>
<evidence type="ECO:0000313" key="4">
    <source>
        <dbReference type="Proteomes" id="UP000728032"/>
    </source>
</evidence>
<feature type="compositionally biased region" description="Polar residues" evidence="1">
    <location>
        <begin position="532"/>
        <end position="549"/>
    </location>
</feature>